<dbReference type="InterPro" id="IPR013762">
    <property type="entry name" value="Integrase-like_cat_sf"/>
</dbReference>
<evidence type="ECO:0000256" key="3">
    <source>
        <dbReference type="ARBA" id="ARBA00023172"/>
    </source>
</evidence>
<dbReference type="InterPro" id="IPR057084">
    <property type="entry name" value="Int_N"/>
</dbReference>
<dbReference type="PROSITE" id="PS51900">
    <property type="entry name" value="CB"/>
    <property type="match status" value="1"/>
</dbReference>
<dbReference type="InterPro" id="IPR011010">
    <property type="entry name" value="DNA_brk_join_enz"/>
</dbReference>
<dbReference type="RefSeq" id="WP_042706790.1">
    <property type="nucleotide sequence ID" value="NZ_CAMIQS010000003.1"/>
</dbReference>
<dbReference type="Pfam" id="PF24624">
    <property type="entry name" value="Int_N"/>
    <property type="match status" value="1"/>
</dbReference>
<dbReference type="EMBL" id="UGYK01000002">
    <property type="protein sequence ID" value="SUI44891.1"/>
    <property type="molecule type" value="Genomic_DNA"/>
</dbReference>
<evidence type="ECO:0000259" key="6">
    <source>
        <dbReference type="PROSITE" id="PS51900"/>
    </source>
</evidence>
<evidence type="ECO:0000313" key="8">
    <source>
        <dbReference type="Proteomes" id="UP000254765"/>
    </source>
</evidence>
<protein>
    <submittedName>
        <fullName evidence="7">Tyrosine recombinase XerD</fullName>
    </submittedName>
</protein>
<dbReference type="InterPro" id="IPR002104">
    <property type="entry name" value="Integrase_catalytic"/>
</dbReference>
<dbReference type="Gene3D" id="1.10.443.10">
    <property type="entry name" value="Intergrase catalytic core"/>
    <property type="match status" value="1"/>
</dbReference>
<evidence type="ECO:0000256" key="4">
    <source>
        <dbReference type="PROSITE-ProRule" id="PRU01248"/>
    </source>
</evidence>
<dbReference type="CDD" id="cd00796">
    <property type="entry name" value="INT_Rci_Hp1_C"/>
    <property type="match status" value="1"/>
</dbReference>
<gene>
    <name evidence="7" type="primary">xerD_2</name>
    <name evidence="7" type="ORF">NCTC10211_01805</name>
</gene>
<dbReference type="AlphaFoldDB" id="A0A379YGJ6"/>
<dbReference type="Pfam" id="PF00589">
    <property type="entry name" value="Phage_integrase"/>
    <property type="match status" value="1"/>
</dbReference>
<keyword evidence="3" id="KW-0233">DNA recombination</keyword>
<dbReference type="PANTHER" id="PTHR30349:SF93">
    <property type="entry name" value="FELS-2 PROPHAGE PROTEIN"/>
    <property type="match status" value="1"/>
</dbReference>
<dbReference type="GO" id="GO:0006310">
    <property type="term" value="P:DNA recombination"/>
    <property type="evidence" value="ECO:0007669"/>
    <property type="project" value="UniProtKB-KW"/>
</dbReference>
<dbReference type="GO" id="GO:0003677">
    <property type="term" value="F:DNA binding"/>
    <property type="evidence" value="ECO:0007669"/>
    <property type="project" value="UniProtKB-UniRule"/>
</dbReference>
<evidence type="ECO:0000259" key="5">
    <source>
        <dbReference type="PROSITE" id="PS51898"/>
    </source>
</evidence>
<dbReference type="Proteomes" id="UP000254765">
    <property type="component" value="Unassembled WGS sequence"/>
</dbReference>
<dbReference type="GO" id="GO:0015074">
    <property type="term" value="P:DNA integration"/>
    <property type="evidence" value="ECO:0007669"/>
    <property type="project" value="UniProtKB-KW"/>
</dbReference>
<keyword evidence="1" id="KW-0229">DNA integration</keyword>
<proteinExistence type="predicted"/>
<dbReference type="PROSITE" id="PS51898">
    <property type="entry name" value="TYR_RECOMBINASE"/>
    <property type="match status" value="1"/>
</dbReference>
<dbReference type="InterPro" id="IPR044068">
    <property type="entry name" value="CB"/>
</dbReference>
<organism evidence="7 8">
    <name type="scientific">Serratia marcescens</name>
    <dbReference type="NCBI Taxonomy" id="615"/>
    <lineage>
        <taxon>Bacteria</taxon>
        <taxon>Pseudomonadati</taxon>
        <taxon>Pseudomonadota</taxon>
        <taxon>Gammaproteobacteria</taxon>
        <taxon>Enterobacterales</taxon>
        <taxon>Yersiniaceae</taxon>
        <taxon>Serratia</taxon>
    </lineage>
</organism>
<evidence type="ECO:0000256" key="1">
    <source>
        <dbReference type="ARBA" id="ARBA00022908"/>
    </source>
</evidence>
<name>A0A379YGJ6_SERMA</name>
<evidence type="ECO:0000313" key="7">
    <source>
        <dbReference type="EMBL" id="SUI44891.1"/>
    </source>
</evidence>
<feature type="domain" description="Tyr recombinase" evidence="5">
    <location>
        <begin position="165"/>
        <end position="325"/>
    </location>
</feature>
<feature type="domain" description="Core-binding (CB)" evidence="6">
    <location>
        <begin position="55"/>
        <end position="143"/>
    </location>
</feature>
<reference evidence="7 8" key="1">
    <citation type="submission" date="2018-06" db="EMBL/GenBank/DDBJ databases">
        <authorList>
            <consortium name="Pathogen Informatics"/>
            <person name="Doyle S."/>
        </authorList>
    </citation>
    <scope>NUCLEOTIDE SEQUENCE [LARGE SCALE GENOMIC DNA]</scope>
    <source>
        <strain evidence="7 8">NCTC10211</strain>
    </source>
</reference>
<keyword evidence="2 4" id="KW-0238">DNA-binding</keyword>
<dbReference type="InterPro" id="IPR050090">
    <property type="entry name" value="Tyrosine_recombinase_XerCD"/>
</dbReference>
<sequence length="355" mass="40772">MAVRKNPAGGWVCELYPNGAKGQRIRKKFATKGEALAFEQYTTQNPWQEEKEDRRTLKDLVDAWYSAHGITLKDGLKRQLAMHHAFECMGEPLAYDFDAQMFSRYRERRLKGDYARSNRVKEVSPRTLNLELAYFRAVFNELNRLGEWKGENPLKNMRPFRTEEMEMAWLDRDQIALLLAECKRHDHQDLETVVRICLATGARWSEAEGLKKSQLAKYKITYTNTKGRKNRTVPISQELYDALPVDKKGRLFSDCYGAFRSALERTDIELPAGQLTHVLRHTFASHFMMNGGNILVLQRVLGHTDIKMTMRYAHFAPDHLEDAVKLNPLATSGDKVAIEMANKEQSLANSGNVCQ</sequence>
<dbReference type="SUPFAM" id="SSF56349">
    <property type="entry name" value="DNA breaking-rejoining enzymes"/>
    <property type="match status" value="1"/>
</dbReference>
<accession>A0A379YGJ6</accession>
<dbReference type="PANTHER" id="PTHR30349">
    <property type="entry name" value="PHAGE INTEGRASE-RELATED"/>
    <property type="match status" value="1"/>
</dbReference>
<evidence type="ECO:0000256" key="2">
    <source>
        <dbReference type="ARBA" id="ARBA00023125"/>
    </source>
</evidence>